<keyword evidence="4" id="KW-1185">Reference proteome</keyword>
<comment type="caution">
    <text evidence="3">The sequence shown here is derived from an EMBL/GenBank/DDBJ whole genome shotgun (WGS) entry which is preliminary data.</text>
</comment>
<reference evidence="3 4" key="2">
    <citation type="journal article" date="2021" name="Curr. Genet.">
        <title>Genetic response to nitrogen starvation in the aggressive Eucalyptus foliar pathogen Teratosphaeria destructans.</title>
        <authorList>
            <person name="Havenga M."/>
            <person name="Wingfield B.D."/>
            <person name="Wingfield M.J."/>
            <person name="Dreyer L.L."/>
            <person name="Roets F."/>
            <person name="Aylward J."/>
        </authorList>
    </citation>
    <scope>NUCLEOTIDE SEQUENCE [LARGE SCALE GENOMIC DNA]</scope>
    <source>
        <strain evidence="3">CMW44962</strain>
    </source>
</reference>
<evidence type="ECO:0000256" key="1">
    <source>
        <dbReference type="SAM" id="Phobius"/>
    </source>
</evidence>
<dbReference type="AlphaFoldDB" id="A0A9W7SY35"/>
<keyword evidence="1" id="KW-0472">Membrane</keyword>
<feature type="transmembrane region" description="Helical" evidence="1">
    <location>
        <begin position="25"/>
        <end position="47"/>
    </location>
</feature>
<feature type="transmembrane region" description="Helical" evidence="1">
    <location>
        <begin position="143"/>
        <end position="165"/>
    </location>
</feature>
<sequence length="400" mass="43979">MDASSTTSPNWQAFAPITSTDHAGYIWIAILYSLITSVLAAATRTWLKKNHLHQDDWLYLAATIALFGHVMSLIVALTSGLGTIPSPPSSRQRAHYSLAEYQSGSRATFSAAILLIISLAIAKCCVVIFQLRLLARDSRRIRYLCYALVGLFAAWGLGSVLGLSINCQVDWYITSEASKRCGQQSAKWTTITAFDVATEVALMAVPILIVWPLKMDRHLKFQVVSAFMFRIGVIALAIAHAVYVDRFQATDRPGMALTPVIIFAEAELCWSLISATIPNLKNFMKSFNTGFGHDFAFSTMEGSGQRRGSQYVFGSKSDVRLSKISNRRRSKVVRKADEFGGLSQRNDYEIAVSAGGLDEHMRAAGAVAGSSRGREIIVRRDVEMRVEESRYSGTSSIGLL</sequence>
<dbReference type="OrthoDB" id="3918601at2759"/>
<dbReference type="Pfam" id="PF20684">
    <property type="entry name" value="Fung_rhodopsin"/>
    <property type="match status" value="1"/>
</dbReference>
<proteinExistence type="predicted"/>
<gene>
    <name evidence="3" type="ORF">Tdes44962_MAKER01709</name>
</gene>
<organism evidence="3 4">
    <name type="scientific">Teratosphaeria destructans</name>
    <dbReference type="NCBI Taxonomy" id="418781"/>
    <lineage>
        <taxon>Eukaryota</taxon>
        <taxon>Fungi</taxon>
        <taxon>Dikarya</taxon>
        <taxon>Ascomycota</taxon>
        <taxon>Pezizomycotina</taxon>
        <taxon>Dothideomycetes</taxon>
        <taxon>Dothideomycetidae</taxon>
        <taxon>Mycosphaerellales</taxon>
        <taxon>Teratosphaeriaceae</taxon>
        <taxon>Teratosphaeria</taxon>
    </lineage>
</organism>
<reference evidence="3 4" key="1">
    <citation type="journal article" date="2018" name="IMA Fungus">
        <title>IMA Genome-F 10: Nine draft genome sequences of Claviceps purpurea s.lat., including C. arundinis, C. humidiphila, and C. cf. spartinae, pseudomolecules for the pitch canker pathogen Fusarium circinatum, draft genome of Davidsoniella eucalypti, Grosmannia galeiformis, Quambalaria eucalypti, and Teratosphaeria destructans.</title>
        <authorList>
            <person name="Wingfield B.D."/>
            <person name="Liu M."/>
            <person name="Nguyen H.D."/>
            <person name="Lane F.A."/>
            <person name="Morgan S.W."/>
            <person name="De Vos L."/>
            <person name="Wilken P.M."/>
            <person name="Duong T.A."/>
            <person name="Aylward J."/>
            <person name="Coetzee M.P."/>
            <person name="Dadej K."/>
            <person name="De Beer Z.W."/>
            <person name="Findlay W."/>
            <person name="Havenga M."/>
            <person name="Kolarik M."/>
            <person name="Menzies J.G."/>
            <person name="Naidoo K."/>
            <person name="Pochopski O."/>
            <person name="Shoukouhi P."/>
            <person name="Santana Q.C."/>
            <person name="Seifert K.A."/>
            <person name="Soal N."/>
            <person name="Steenkamp E.T."/>
            <person name="Tatham C.T."/>
            <person name="van der Nest M.A."/>
            <person name="Wingfield M.J."/>
        </authorList>
    </citation>
    <scope>NUCLEOTIDE SEQUENCE [LARGE SCALE GENOMIC DNA]</scope>
    <source>
        <strain evidence="3">CMW44962</strain>
    </source>
</reference>
<keyword evidence="1" id="KW-1133">Transmembrane helix</keyword>
<protein>
    <recommendedName>
        <fullName evidence="2">Rhodopsin domain-containing protein</fullName>
    </recommendedName>
</protein>
<evidence type="ECO:0000259" key="2">
    <source>
        <dbReference type="Pfam" id="PF20684"/>
    </source>
</evidence>
<evidence type="ECO:0000313" key="3">
    <source>
        <dbReference type="EMBL" id="KAH9840509.1"/>
    </source>
</evidence>
<dbReference type="PANTHER" id="PTHR39614">
    <property type="entry name" value="INTEGRAL MEMBRANE PROTEIN"/>
    <property type="match status" value="1"/>
</dbReference>
<feature type="transmembrane region" description="Helical" evidence="1">
    <location>
        <begin position="59"/>
        <end position="81"/>
    </location>
</feature>
<keyword evidence="1" id="KW-0812">Transmembrane</keyword>
<feature type="transmembrane region" description="Helical" evidence="1">
    <location>
        <begin position="107"/>
        <end position="131"/>
    </location>
</feature>
<accession>A0A9W7SY35</accession>
<evidence type="ECO:0000313" key="4">
    <source>
        <dbReference type="Proteomes" id="UP001138500"/>
    </source>
</evidence>
<dbReference type="Proteomes" id="UP001138500">
    <property type="component" value="Unassembled WGS sequence"/>
</dbReference>
<feature type="transmembrane region" description="Helical" evidence="1">
    <location>
        <begin position="256"/>
        <end position="277"/>
    </location>
</feature>
<name>A0A9W7SY35_9PEZI</name>
<feature type="domain" description="Rhodopsin" evidence="2">
    <location>
        <begin position="43"/>
        <end position="285"/>
    </location>
</feature>
<feature type="transmembrane region" description="Helical" evidence="1">
    <location>
        <begin position="223"/>
        <end position="244"/>
    </location>
</feature>
<feature type="transmembrane region" description="Helical" evidence="1">
    <location>
        <begin position="185"/>
        <end position="211"/>
    </location>
</feature>
<dbReference type="PANTHER" id="PTHR39614:SF2">
    <property type="entry name" value="INTEGRAL MEMBRANE PROTEIN"/>
    <property type="match status" value="1"/>
</dbReference>
<dbReference type="InterPro" id="IPR049326">
    <property type="entry name" value="Rhodopsin_dom_fungi"/>
</dbReference>
<dbReference type="EMBL" id="RIBY02000557">
    <property type="protein sequence ID" value="KAH9840509.1"/>
    <property type="molecule type" value="Genomic_DNA"/>
</dbReference>